<dbReference type="Gene3D" id="3.90.226.10">
    <property type="entry name" value="2-enoyl-CoA Hydratase, Chain A, domain 1"/>
    <property type="match status" value="1"/>
</dbReference>
<dbReference type="EMBL" id="VSFG01000001">
    <property type="protein sequence ID" value="TYB48205.1"/>
    <property type="molecule type" value="Genomic_DNA"/>
</dbReference>
<reference evidence="1 2" key="1">
    <citation type="submission" date="2019-08" db="EMBL/GenBank/DDBJ databases">
        <title>Actinomadura sp. nov. CYP1-5 isolated from mountain soil.</title>
        <authorList>
            <person name="Songsumanus A."/>
            <person name="Kuncharoen N."/>
            <person name="Kudo T."/>
            <person name="Yuki M."/>
            <person name="Igarashi Y."/>
            <person name="Tanasupawat S."/>
        </authorList>
    </citation>
    <scope>NUCLEOTIDE SEQUENCE [LARGE SCALE GENOMIC DNA]</scope>
    <source>
        <strain evidence="1 2">JCM 14158</strain>
    </source>
</reference>
<gene>
    <name evidence="1" type="ORF">FXF69_03010</name>
</gene>
<dbReference type="Proteomes" id="UP000323380">
    <property type="component" value="Unassembled WGS sequence"/>
</dbReference>
<keyword evidence="2" id="KW-1185">Reference proteome</keyword>
<keyword evidence="1" id="KW-0413">Isomerase</keyword>
<dbReference type="AlphaFoldDB" id="A0A5D0NUY4"/>
<dbReference type="CDD" id="cd06558">
    <property type="entry name" value="crotonase-like"/>
    <property type="match status" value="1"/>
</dbReference>
<dbReference type="RefSeq" id="WP_067893707.1">
    <property type="nucleotide sequence ID" value="NZ_VSFG01000001.1"/>
</dbReference>
<sequence length="276" mass="29337">MDYSGLAPGLLVEAEGPLRIVTMNRPDELNSFDDALHVGMRRVWDLLVDDEDARAVVLTGAGRVFSAGGHVPNFVRNHHDQAARRRDIREGERLARAMLACELPVVAAVNGPAVGLGCSLATMSDFVVMAEGAFMSDPHVAIGLVAGDGGAVTWPWLTSMLTAKEFLLLGDRIPAADALRAGLCNRVVPAGEVLRTAKEFALRFAALPAQSVRDTKRALNMHLLDSANSVLNFALAAEFESFGTEDIKTRVAEFLAKDKGKGKDKAGAAKSDGSGS</sequence>
<dbReference type="PANTHER" id="PTHR43459">
    <property type="entry name" value="ENOYL-COA HYDRATASE"/>
    <property type="match status" value="1"/>
</dbReference>
<proteinExistence type="predicted"/>
<comment type="caution">
    <text evidence="1">The sequence shown here is derived from an EMBL/GenBank/DDBJ whole genome shotgun (WGS) entry which is preliminary data.</text>
</comment>
<evidence type="ECO:0000313" key="2">
    <source>
        <dbReference type="Proteomes" id="UP000323380"/>
    </source>
</evidence>
<name>A0A5D0NUY4_9ACTN</name>
<accession>A0A5D0NUY4</accession>
<dbReference type="InterPro" id="IPR029045">
    <property type="entry name" value="ClpP/crotonase-like_dom_sf"/>
</dbReference>
<organism evidence="1 2">
    <name type="scientific">Actinomadura chibensis</name>
    <dbReference type="NCBI Taxonomy" id="392828"/>
    <lineage>
        <taxon>Bacteria</taxon>
        <taxon>Bacillati</taxon>
        <taxon>Actinomycetota</taxon>
        <taxon>Actinomycetes</taxon>
        <taxon>Streptosporangiales</taxon>
        <taxon>Thermomonosporaceae</taxon>
        <taxon>Actinomadura</taxon>
    </lineage>
</organism>
<dbReference type="Pfam" id="PF00378">
    <property type="entry name" value="ECH_1"/>
    <property type="match status" value="1"/>
</dbReference>
<dbReference type="GO" id="GO:0016853">
    <property type="term" value="F:isomerase activity"/>
    <property type="evidence" value="ECO:0007669"/>
    <property type="project" value="UniProtKB-KW"/>
</dbReference>
<protein>
    <submittedName>
        <fullName evidence="1">Enoyl-CoA hydratase/isomerase family protein</fullName>
    </submittedName>
</protein>
<dbReference type="InterPro" id="IPR001753">
    <property type="entry name" value="Enoyl-CoA_hydra/iso"/>
</dbReference>
<evidence type="ECO:0000313" key="1">
    <source>
        <dbReference type="EMBL" id="TYB48205.1"/>
    </source>
</evidence>
<dbReference type="SUPFAM" id="SSF52096">
    <property type="entry name" value="ClpP/crotonase"/>
    <property type="match status" value="1"/>
</dbReference>
<dbReference type="PANTHER" id="PTHR43459:SF1">
    <property type="entry name" value="EG:BACN32G11.4 PROTEIN"/>
    <property type="match status" value="1"/>
</dbReference>
<dbReference type="STRING" id="1220554.GCA_001552135_04203"/>